<reference evidence="9 10" key="1">
    <citation type="journal article" date="2019" name="Plant Biotechnol. J.">
        <title>The red bayberry genome and genetic basis of sex determination.</title>
        <authorList>
            <person name="Jia H.M."/>
            <person name="Jia H.J."/>
            <person name="Cai Q.L."/>
            <person name="Wang Y."/>
            <person name="Zhao H.B."/>
            <person name="Yang W.F."/>
            <person name="Wang G.Y."/>
            <person name="Li Y.H."/>
            <person name="Zhan D.L."/>
            <person name="Shen Y.T."/>
            <person name="Niu Q.F."/>
            <person name="Chang L."/>
            <person name="Qiu J."/>
            <person name="Zhao L."/>
            <person name="Xie H.B."/>
            <person name="Fu W.Y."/>
            <person name="Jin J."/>
            <person name="Li X.W."/>
            <person name="Jiao Y."/>
            <person name="Zhou C.C."/>
            <person name="Tu T."/>
            <person name="Chai C.Y."/>
            <person name="Gao J.L."/>
            <person name="Fan L.J."/>
            <person name="van de Weg E."/>
            <person name="Wang J.Y."/>
            <person name="Gao Z.S."/>
        </authorList>
    </citation>
    <scope>NUCLEOTIDE SEQUENCE [LARGE SCALE GENOMIC DNA]</scope>
    <source>
        <tissue evidence="9">Leaves</tissue>
    </source>
</reference>
<feature type="domain" description="N-acetyltransferase" evidence="8">
    <location>
        <begin position="449"/>
        <end position="597"/>
    </location>
</feature>
<dbReference type="InterPro" id="IPR001048">
    <property type="entry name" value="Asp/Glu/Uridylate_kinase"/>
</dbReference>
<evidence type="ECO:0000256" key="2">
    <source>
        <dbReference type="ARBA" id="ARBA00009145"/>
    </source>
</evidence>
<dbReference type="Pfam" id="PF00696">
    <property type="entry name" value="AA_kinase"/>
    <property type="match status" value="1"/>
</dbReference>
<evidence type="ECO:0000256" key="4">
    <source>
        <dbReference type="ARBA" id="ARBA00022679"/>
    </source>
</evidence>
<dbReference type="PANTHER" id="PTHR30602:SF12">
    <property type="entry name" value="AMINO-ACID ACETYLTRANSFERASE NAGS1, CHLOROPLASTIC-RELATED"/>
    <property type="match status" value="1"/>
</dbReference>
<dbReference type="PROSITE" id="PS51186">
    <property type="entry name" value="GNAT"/>
    <property type="match status" value="1"/>
</dbReference>
<dbReference type="GO" id="GO:0006526">
    <property type="term" value="P:L-arginine biosynthetic process"/>
    <property type="evidence" value="ECO:0007669"/>
    <property type="project" value="UniProtKB-UniPathway"/>
</dbReference>
<protein>
    <recommendedName>
        <fullName evidence="3">amino-acid N-acetyltransferase</fullName>
        <ecNumber evidence="3">2.3.1.1</ecNumber>
    </recommendedName>
</protein>
<evidence type="ECO:0000256" key="3">
    <source>
        <dbReference type="ARBA" id="ARBA00012697"/>
    </source>
</evidence>
<evidence type="ECO:0000259" key="8">
    <source>
        <dbReference type="PROSITE" id="PS51186"/>
    </source>
</evidence>
<dbReference type="Gene3D" id="3.40.1160.10">
    <property type="entry name" value="Acetylglutamate kinase-like"/>
    <property type="match status" value="1"/>
</dbReference>
<dbReference type="EMBL" id="RXIC02000023">
    <property type="protein sequence ID" value="KAB1214918.1"/>
    <property type="molecule type" value="Genomic_DNA"/>
</dbReference>
<organism evidence="9 10">
    <name type="scientific">Morella rubra</name>
    <name type="common">Chinese bayberry</name>
    <dbReference type="NCBI Taxonomy" id="262757"/>
    <lineage>
        <taxon>Eukaryota</taxon>
        <taxon>Viridiplantae</taxon>
        <taxon>Streptophyta</taxon>
        <taxon>Embryophyta</taxon>
        <taxon>Tracheophyta</taxon>
        <taxon>Spermatophyta</taxon>
        <taxon>Magnoliopsida</taxon>
        <taxon>eudicotyledons</taxon>
        <taxon>Gunneridae</taxon>
        <taxon>Pentapetalae</taxon>
        <taxon>rosids</taxon>
        <taxon>fabids</taxon>
        <taxon>Fagales</taxon>
        <taxon>Myricaceae</taxon>
        <taxon>Morella</taxon>
    </lineage>
</organism>
<evidence type="ECO:0000256" key="1">
    <source>
        <dbReference type="ARBA" id="ARBA00004925"/>
    </source>
</evidence>
<dbReference type="OrthoDB" id="438291at2759"/>
<comment type="caution">
    <text evidence="9">The sequence shown here is derived from an EMBL/GenBank/DDBJ whole genome shotgun (WGS) entry which is preliminary data.</text>
</comment>
<evidence type="ECO:0000313" key="9">
    <source>
        <dbReference type="EMBL" id="KAB1214918.1"/>
    </source>
</evidence>
<dbReference type="SUPFAM" id="SSF55729">
    <property type="entry name" value="Acyl-CoA N-acyltransferases (Nat)"/>
    <property type="match status" value="1"/>
</dbReference>
<keyword evidence="4 9" id="KW-0808">Transferase</keyword>
<evidence type="ECO:0000256" key="7">
    <source>
        <dbReference type="SAM" id="MobiDB-lite"/>
    </source>
</evidence>
<dbReference type="CDD" id="cd04301">
    <property type="entry name" value="NAT_SF"/>
    <property type="match status" value="1"/>
</dbReference>
<accession>A0A6A1VTP0</accession>
<comment type="catalytic activity">
    <reaction evidence="6">
        <text>L-glutamate + acetyl-CoA = N-acetyl-L-glutamate + CoA + H(+)</text>
        <dbReference type="Rhea" id="RHEA:24292"/>
        <dbReference type="ChEBI" id="CHEBI:15378"/>
        <dbReference type="ChEBI" id="CHEBI:29985"/>
        <dbReference type="ChEBI" id="CHEBI:44337"/>
        <dbReference type="ChEBI" id="CHEBI:57287"/>
        <dbReference type="ChEBI" id="CHEBI:57288"/>
        <dbReference type="EC" id="2.3.1.1"/>
    </reaction>
</comment>
<dbReference type="InterPro" id="IPR036393">
    <property type="entry name" value="AceGlu_kinase-like_sf"/>
</dbReference>
<dbReference type="InterPro" id="IPR016181">
    <property type="entry name" value="Acyl_CoA_acyltransferase"/>
</dbReference>
<dbReference type="GO" id="GO:0004042">
    <property type="term" value="F:L-glutamate N-acetyltransferase activity"/>
    <property type="evidence" value="ECO:0007669"/>
    <property type="project" value="InterPro"/>
</dbReference>
<dbReference type="EC" id="2.3.1.1" evidence="3"/>
<dbReference type="InterPro" id="IPR000182">
    <property type="entry name" value="GNAT_dom"/>
</dbReference>
<evidence type="ECO:0000256" key="6">
    <source>
        <dbReference type="ARBA" id="ARBA00048372"/>
    </source>
</evidence>
<evidence type="ECO:0000256" key="5">
    <source>
        <dbReference type="ARBA" id="ARBA00023315"/>
    </source>
</evidence>
<comment type="similarity">
    <text evidence="2">Belongs to the acetyltransferase family. ArgA subfamily.</text>
</comment>
<dbReference type="Pfam" id="PF00583">
    <property type="entry name" value="Acetyltransf_1"/>
    <property type="match status" value="1"/>
</dbReference>
<comment type="pathway">
    <text evidence="1">Amino-acid biosynthesis; L-arginine biosynthesis; N(2)-acetyl-L-ornithine from L-glutamate: step 1/4.</text>
</comment>
<dbReference type="PANTHER" id="PTHR30602">
    <property type="entry name" value="AMINO-ACID ACETYLTRANSFERASE"/>
    <property type="match status" value="1"/>
</dbReference>
<dbReference type="AlphaFoldDB" id="A0A6A1VTP0"/>
<feature type="region of interest" description="Disordered" evidence="7">
    <location>
        <begin position="340"/>
        <end position="361"/>
    </location>
</feature>
<evidence type="ECO:0000313" key="10">
    <source>
        <dbReference type="Proteomes" id="UP000516437"/>
    </source>
</evidence>
<dbReference type="Proteomes" id="UP000516437">
    <property type="component" value="Chromosome 5"/>
</dbReference>
<dbReference type="HAMAP" id="MF_01105">
    <property type="entry name" value="N_acetyl_glu_synth"/>
    <property type="match status" value="1"/>
</dbReference>
<keyword evidence="10" id="KW-1185">Reference proteome</keyword>
<name>A0A6A1VTP0_9ROSI</name>
<dbReference type="GO" id="GO:0005737">
    <property type="term" value="C:cytoplasm"/>
    <property type="evidence" value="ECO:0007669"/>
    <property type="project" value="InterPro"/>
</dbReference>
<dbReference type="UniPathway" id="UPA00068">
    <property type="reaction ID" value="UER00106"/>
</dbReference>
<dbReference type="InterPro" id="IPR010167">
    <property type="entry name" value="NH2A_AcTrfase"/>
</dbReference>
<dbReference type="Gene3D" id="3.40.630.30">
    <property type="match status" value="1"/>
</dbReference>
<proteinExistence type="inferred from homology"/>
<sequence>MAASIRCFYCNPIQNLRWDLPNQKSMLCWPHHRFQFGTERAKLSWPPSTVVKGKNGISASFSNLEGDGGNVLESTISMEDQRRVRWFRETCSYLCPNKGCTFVVIISGKILCSPFLDSILKDIAYLHHLGIRFVIVLETYLRINQLLEQRGSKPTFVGEYRITDAEALTAAIHAAEEVRSMLAAKLSAGPSISNVHRHGDGSRWHAVNVTVDCNCYIGARRKGVIRGIDYGATGEVKRVDASSMCKRLDSGCIVIQNNIGHSSSGELLNCNTYEVATACALAIGADKLICIIDGQILDENGHLISFLTLQEADMLIRERAKQNEIAFNCVKAVGEEDLTSPKHDGPNGAFHSPQNGKFSGRRRNITFRNGVGFDNGNGLGAGEQCFAIGSHDWRGRLSGYLSELAAAAFVCGAGVKRVHLLDGTIDGVLSLELTTRDGKGTMVASDLYEGTRMARLEDLNSIRQIMQPLEESGILVCRTDQELLEELESFIVMERDGEIIACAALFPFFEERCGEVAAIAVSPDCRGLGQGYKLLDYIEKKASSIGLEMLFLLTTQTADWFVRRGFFECSIESIPEKKRKKINLSRNSKYYMKKLLPDTSGIAVDSQVI</sequence>
<keyword evidence="5" id="KW-0012">Acyltransferase</keyword>
<gene>
    <name evidence="9" type="ORF">CJ030_MR5G024514</name>
</gene>
<dbReference type="SUPFAM" id="SSF53633">
    <property type="entry name" value="Carbamate kinase-like"/>
    <property type="match status" value="2"/>
</dbReference>